<proteinExistence type="predicted"/>
<comment type="caution">
    <text evidence="1">The sequence shown here is derived from an EMBL/GenBank/DDBJ whole genome shotgun (WGS) entry which is preliminary data.</text>
</comment>
<evidence type="ECO:0008006" key="3">
    <source>
        <dbReference type="Google" id="ProtNLM"/>
    </source>
</evidence>
<organism evidence="1 2">
    <name type="scientific">Colletotrichum plurivorum</name>
    <dbReference type="NCBI Taxonomy" id="2175906"/>
    <lineage>
        <taxon>Eukaryota</taxon>
        <taxon>Fungi</taxon>
        <taxon>Dikarya</taxon>
        <taxon>Ascomycota</taxon>
        <taxon>Pezizomycotina</taxon>
        <taxon>Sordariomycetes</taxon>
        <taxon>Hypocreomycetidae</taxon>
        <taxon>Glomerellales</taxon>
        <taxon>Glomerellaceae</taxon>
        <taxon>Colletotrichum</taxon>
        <taxon>Colletotrichum orchidearum species complex</taxon>
    </lineage>
</organism>
<dbReference type="AlphaFoldDB" id="A0A8H6KAH3"/>
<gene>
    <name evidence="1" type="ORF">CPLU01_08699</name>
</gene>
<keyword evidence="2" id="KW-1185">Reference proteome</keyword>
<name>A0A8H6KAH3_9PEZI</name>
<protein>
    <recommendedName>
        <fullName evidence="3">WSC domain-containing protein</fullName>
    </recommendedName>
</protein>
<evidence type="ECO:0000313" key="2">
    <source>
        <dbReference type="Proteomes" id="UP000654918"/>
    </source>
</evidence>
<dbReference type="Proteomes" id="UP000654918">
    <property type="component" value="Unassembled WGS sequence"/>
</dbReference>
<evidence type="ECO:0000313" key="1">
    <source>
        <dbReference type="EMBL" id="KAF6828102.1"/>
    </source>
</evidence>
<sequence length="135" mass="14950">MVSRSRALVLTGAIGLFSTIAYAAQIALPQNDYQYYGCLQPANFNQIFFASNVPTAAGSSVDCQDYCYGLNAAFAAIGNDIGQTCYCSASRPAGVTTAPEIRYHEHLVNHSHHFHFVIYQFNIVHYQQFYGVHDD</sequence>
<accession>A0A8H6KAH3</accession>
<reference evidence="1" key="1">
    <citation type="journal article" date="2020" name="Phytopathology">
        <title>Genome Sequence Resources of Colletotrichum truncatum, C. plurivorum, C. musicola, and C. sojae: Four Species Pathogenic to Soybean (Glycine max).</title>
        <authorList>
            <person name="Rogerio F."/>
            <person name="Boufleur T.R."/>
            <person name="Ciampi-Guillardi M."/>
            <person name="Sukno S.A."/>
            <person name="Thon M.R."/>
            <person name="Massola Junior N.S."/>
            <person name="Baroncelli R."/>
        </authorList>
    </citation>
    <scope>NUCLEOTIDE SEQUENCE</scope>
    <source>
        <strain evidence="1">LFN00145</strain>
    </source>
</reference>
<dbReference type="EMBL" id="WIGO01000127">
    <property type="protein sequence ID" value="KAF6828102.1"/>
    <property type="molecule type" value="Genomic_DNA"/>
</dbReference>